<feature type="domain" description="Lipid/polyisoprenoid-binding YceI-like" evidence="2">
    <location>
        <begin position="52"/>
        <end position="237"/>
    </location>
</feature>
<dbReference type="Gene3D" id="2.40.128.110">
    <property type="entry name" value="Lipid/polyisoprenoid-binding, YceI-like"/>
    <property type="match status" value="1"/>
</dbReference>
<dbReference type="PROSITE" id="PS51257">
    <property type="entry name" value="PROKAR_LIPOPROTEIN"/>
    <property type="match status" value="1"/>
</dbReference>
<comment type="caution">
    <text evidence="3">The sequence shown here is derived from an EMBL/GenBank/DDBJ whole genome shotgun (WGS) entry which is preliminary data.</text>
</comment>
<evidence type="ECO:0000259" key="2">
    <source>
        <dbReference type="SMART" id="SM00867"/>
    </source>
</evidence>
<protein>
    <submittedName>
        <fullName evidence="3">YceI family protein</fullName>
    </submittedName>
</protein>
<dbReference type="Proteomes" id="UP001595904">
    <property type="component" value="Unassembled WGS sequence"/>
</dbReference>
<evidence type="ECO:0000256" key="1">
    <source>
        <dbReference type="SAM" id="MobiDB-lite"/>
    </source>
</evidence>
<feature type="region of interest" description="Disordered" evidence="1">
    <location>
        <begin position="27"/>
        <end position="51"/>
    </location>
</feature>
<dbReference type="InterPro" id="IPR036761">
    <property type="entry name" value="TTHA0802/YceI-like_sf"/>
</dbReference>
<reference evidence="4" key="1">
    <citation type="journal article" date="2019" name="Int. J. Syst. Evol. Microbiol.">
        <title>The Global Catalogue of Microorganisms (GCM) 10K type strain sequencing project: providing services to taxonomists for standard genome sequencing and annotation.</title>
        <authorList>
            <consortium name="The Broad Institute Genomics Platform"/>
            <consortium name="The Broad Institute Genome Sequencing Center for Infectious Disease"/>
            <person name="Wu L."/>
            <person name="Ma J."/>
        </authorList>
    </citation>
    <scope>NUCLEOTIDE SEQUENCE [LARGE SCALE GENOMIC DNA]</scope>
    <source>
        <strain evidence="4">CGMCC 1.10759</strain>
    </source>
</reference>
<gene>
    <name evidence="3" type="ORF">ACFPN2_16110</name>
</gene>
<sequence>MKAARIGAVLLLCLGLVACPRPVRPPAPAPEVPPQPTPTQPAPPPGEAGATVYQVDPQASVLHIFVYRGGTFARLGHNHVMTSKSVAGRVWMRSPFPASGFELSFPVADLIVDDADARRAAGSDFPPEISASDKEGTRKNMLRKEVLDAETYPNVTVKSATVDGSLQAPKITARITIKDASKDVAVPTSIVMNGDRLTASGEFDLLQTDFGMKPFSVALGALEVQDRLHVRFELVAVKR</sequence>
<dbReference type="SUPFAM" id="SSF101874">
    <property type="entry name" value="YceI-like"/>
    <property type="match status" value="1"/>
</dbReference>
<evidence type="ECO:0000313" key="3">
    <source>
        <dbReference type="EMBL" id="MFC4310617.1"/>
    </source>
</evidence>
<name>A0ABV8SUI3_9GAMM</name>
<dbReference type="Pfam" id="PF04264">
    <property type="entry name" value="YceI"/>
    <property type="match status" value="1"/>
</dbReference>
<feature type="compositionally biased region" description="Pro residues" evidence="1">
    <location>
        <begin position="27"/>
        <end position="46"/>
    </location>
</feature>
<dbReference type="InterPro" id="IPR007372">
    <property type="entry name" value="Lipid/polyisoprenoid-bd_YceI"/>
</dbReference>
<dbReference type="RefSeq" id="WP_380598245.1">
    <property type="nucleotide sequence ID" value="NZ_JBHSDU010000003.1"/>
</dbReference>
<accession>A0ABV8SUI3</accession>
<organism evidence="3 4">
    <name type="scientific">Steroidobacter flavus</name>
    <dbReference type="NCBI Taxonomy" id="1842136"/>
    <lineage>
        <taxon>Bacteria</taxon>
        <taxon>Pseudomonadati</taxon>
        <taxon>Pseudomonadota</taxon>
        <taxon>Gammaproteobacteria</taxon>
        <taxon>Steroidobacterales</taxon>
        <taxon>Steroidobacteraceae</taxon>
        <taxon>Steroidobacter</taxon>
    </lineage>
</organism>
<evidence type="ECO:0000313" key="4">
    <source>
        <dbReference type="Proteomes" id="UP001595904"/>
    </source>
</evidence>
<dbReference type="EMBL" id="JBHSDU010000003">
    <property type="protein sequence ID" value="MFC4310617.1"/>
    <property type="molecule type" value="Genomic_DNA"/>
</dbReference>
<proteinExistence type="predicted"/>
<dbReference type="SMART" id="SM00867">
    <property type="entry name" value="YceI"/>
    <property type="match status" value="1"/>
</dbReference>
<keyword evidence="4" id="KW-1185">Reference proteome</keyword>